<keyword evidence="3" id="KW-0804">Transcription</keyword>
<name>A0A327JH85_9HYPH</name>
<dbReference type="PRINTS" id="PR00455">
    <property type="entry name" value="HTHTETR"/>
</dbReference>
<dbReference type="InterPro" id="IPR036271">
    <property type="entry name" value="Tet_transcr_reg_TetR-rel_C_sf"/>
</dbReference>
<dbReference type="PROSITE" id="PS50977">
    <property type="entry name" value="HTH_TETR_2"/>
    <property type="match status" value="1"/>
</dbReference>
<gene>
    <name evidence="6" type="ORF">CH339_20070</name>
</gene>
<evidence type="ECO:0000256" key="3">
    <source>
        <dbReference type="ARBA" id="ARBA00023163"/>
    </source>
</evidence>
<keyword evidence="7" id="KW-1185">Reference proteome</keyword>
<keyword evidence="2 4" id="KW-0238">DNA-binding</keyword>
<dbReference type="RefSeq" id="WP_111436173.1">
    <property type="nucleotide sequence ID" value="NZ_JACIGG010000009.1"/>
</dbReference>
<dbReference type="GO" id="GO:0000976">
    <property type="term" value="F:transcription cis-regulatory region binding"/>
    <property type="evidence" value="ECO:0007669"/>
    <property type="project" value="TreeGrafter"/>
</dbReference>
<organism evidence="6 7">
    <name type="scientific">Rhodobium orientis</name>
    <dbReference type="NCBI Taxonomy" id="34017"/>
    <lineage>
        <taxon>Bacteria</taxon>
        <taxon>Pseudomonadati</taxon>
        <taxon>Pseudomonadota</taxon>
        <taxon>Alphaproteobacteria</taxon>
        <taxon>Hyphomicrobiales</taxon>
        <taxon>Rhodobiaceae</taxon>
        <taxon>Rhodobium</taxon>
    </lineage>
</organism>
<dbReference type="PANTHER" id="PTHR30055:SF234">
    <property type="entry name" value="HTH-TYPE TRANSCRIPTIONAL REGULATOR BETI"/>
    <property type="match status" value="1"/>
</dbReference>
<evidence type="ECO:0000256" key="2">
    <source>
        <dbReference type="ARBA" id="ARBA00023125"/>
    </source>
</evidence>
<dbReference type="InterPro" id="IPR009057">
    <property type="entry name" value="Homeodomain-like_sf"/>
</dbReference>
<evidence type="ECO:0000313" key="6">
    <source>
        <dbReference type="EMBL" id="RAI25036.1"/>
    </source>
</evidence>
<dbReference type="AlphaFoldDB" id="A0A327JH85"/>
<evidence type="ECO:0000313" key="7">
    <source>
        <dbReference type="Proteomes" id="UP000249299"/>
    </source>
</evidence>
<evidence type="ECO:0000256" key="4">
    <source>
        <dbReference type="PROSITE-ProRule" id="PRU00335"/>
    </source>
</evidence>
<dbReference type="EMBL" id="NPEV01000058">
    <property type="protein sequence ID" value="RAI25036.1"/>
    <property type="molecule type" value="Genomic_DNA"/>
</dbReference>
<dbReference type="Pfam" id="PF00440">
    <property type="entry name" value="TetR_N"/>
    <property type="match status" value="1"/>
</dbReference>
<dbReference type="Gene3D" id="1.10.357.10">
    <property type="entry name" value="Tetracycline Repressor, domain 2"/>
    <property type="match status" value="1"/>
</dbReference>
<dbReference type="Proteomes" id="UP000249299">
    <property type="component" value="Unassembled WGS sequence"/>
</dbReference>
<evidence type="ECO:0000259" key="5">
    <source>
        <dbReference type="PROSITE" id="PS50977"/>
    </source>
</evidence>
<dbReference type="InterPro" id="IPR050109">
    <property type="entry name" value="HTH-type_TetR-like_transc_reg"/>
</dbReference>
<sequence length="199" mass="22141">MTNAITRRERKKREATNRIVECAAELFAERGYGATTMDDIAERADVSRATVFNYFARKEDIVLAWFTDRRAEFAHLLAESGGQGDTPGRLRAAFRALAHIFEHSPEIGRGMVRAWLQAGGPLLTPESDTSRLFTEVIGDGQDAGDIAVEIDPDRTGHVLFDAYQGELNRWATAEGEPRDLERPLLAILEIILSGIATRR</sequence>
<protein>
    <recommendedName>
        <fullName evidence="5">HTH tetR-type domain-containing protein</fullName>
    </recommendedName>
</protein>
<dbReference type="PANTHER" id="PTHR30055">
    <property type="entry name" value="HTH-TYPE TRANSCRIPTIONAL REGULATOR RUTR"/>
    <property type="match status" value="1"/>
</dbReference>
<reference evidence="6 7" key="1">
    <citation type="submission" date="2017-07" db="EMBL/GenBank/DDBJ databases">
        <title>Draft Genome Sequences of Select Purple Nonsulfur Bacteria.</title>
        <authorList>
            <person name="Lasarre B."/>
            <person name="Mckinlay J.B."/>
        </authorList>
    </citation>
    <scope>NUCLEOTIDE SEQUENCE [LARGE SCALE GENOMIC DNA]</scope>
    <source>
        <strain evidence="6 7">DSM 11290</strain>
    </source>
</reference>
<feature type="DNA-binding region" description="H-T-H motif" evidence="4">
    <location>
        <begin position="36"/>
        <end position="55"/>
    </location>
</feature>
<proteinExistence type="predicted"/>
<dbReference type="InterPro" id="IPR001647">
    <property type="entry name" value="HTH_TetR"/>
</dbReference>
<accession>A0A327JH85</accession>
<keyword evidence="1" id="KW-0805">Transcription regulation</keyword>
<comment type="caution">
    <text evidence="6">The sequence shown here is derived from an EMBL/GenBank/DDBJ whole genome shotgun (WGS) entry which is preliminary data.</text>
</comment>
<dbReference type="SUPFAM" id="SSF48498">
    <property type="entry name" value="Tetracyclin repressor-like, C-terminal domain"/>
    <property type="match status" value="1"/>
</dbReference>
<dbReference type="GO" id="GO:0003700">
    <property type="term" value="F:DNA-binding transcription factor activity"/>
    <property type="evidence" value="ECO:0007669"/>
    <property type="project" value="TreeGrafter"/>
</dbReference>
<feature type="domain" description="HTH tetR-type" evidence="5">
    <location>
        <begin position="13"/>
        <end position="73"/>
    </location>
</feature>
<evidence type="ECO:0000256" key="1">
    <source>
        <dbReference type="ARBA" id="ARBA00023015"/>
    </source>
</evidence>
<dbReference type="SUPFAM" id="SSF46689">
    <property type="entry name" value="Homeodomain-like"/>
    <property type="match status" value="1"/>
</dbReference>
<dbReference type="OrthoDB" id="9816431at2"/>